<evidence type="ECO:0000313" key="1">
    <source>
        <dbReference type="EMBL" id="TKK71558.1"/>
    </source>
</evidence>
<reference evidence="1 2" key="1">
    <citation type="submission" date="2019-05" db="EMBL/GenBank/DDBJ databases">
        <title>Panacibacter sp. strain 17mud1-8 Genome sequencing and assembly.</title>
        <authorList>
            <person name="Chhetri G."/>
        </authorList>
    </citation>
    <scope>NUCLEOTIDE SEQUENCE [LARGE SCALE GENOMIC DNA]</scope>
    <source>
        <strain evidence="1 2">17mud1-8</strain>
    </source>
</reference>
<dbReference type="EMBL" id="SZQL01000001">
    <property type="protein sequence ID" value="TKK71558.1"/>
    <property type="molecule type" value="Genomic_DNA"/>
</dbReference>
<proteinExistence type="predicted"/>
<dbReference type="Pfam" id="PF05834">
    <property type="entry name" value="Lycopene_cycl"/>
    <property type="match status" value="1"/>
</dbReference>
<evidence type="ECO:0000313" key="2">
    <source>
        <dbReference type="Proteomes" id="UP000305848"/>
    </source>
</evidence>
<comment type="caution">
    <text evidence="1">The sequence shown here is derived from an EMBL/GenBank/DDBJ whole genome shotgun (WGS) entry which is preliminary data.</text>
</comment>
<protein>
    <submittedName>
        <fullName evidence="1">Lycopene cyclase</fullName>
    </submittedName>
</protein>
<organism evidence="1 2">
    <name type="scientific">Ilyomonas limi</name>
    <dbReference type="NCBI Taxonomy" id="2575867"/>
    <lineage>
        <taxon>Bacteria</taxon>
        <taxon>Pseudomonadati</taxon>
        <taxon>Bacteroidota</taxon>
        <taxon>Chitinophagia</taxon>
        <taxon>Chitinophagales</taxon>
        <taxon>Chitinophagaceae</taxon>
        <taxon>Ilyomonas</taxon>
    </lineage>
</organism>
<dbReference type="AlphaFoldDB" id="A0A4U3L8G1"/>
<sequence>MQAHYDYIITGAGCAGLSLLMHMMQHHFFTDKQILLIDKDVKQSNDRTWCFWETSPGLFEDIVHHRWQQLDFYSNTFSARFDIDPYTYKMIRGIDFYNYVLQRANHFTNVSFVQEEVINSRNESEIATVNTINHTYTADYVFNSIIFQPTLLQTPGSLLQHFKGWIVETPMPTFNDRVATFMDFRIKEKPSNTFVYVLPVSNNKALVEYTVFSPALLNKEDYDVGLQQYIQQFLNLSSYKILDEEFGVIPMSTYSFSKGEGSIVNIGTAGGQTKSSSGFTFQFIQKHAAAIVQALMQAQTPHVNESLFDKRFRLYDDTLLNILYYQKSYASTIFSDLFKKNKPQQVLKFLDNETTVTEELKIMITLPKILFLPAALRQLFG</sequence>
<dbReference type="InterPro" id="IPR036188">
    <property type="entry name" value="FAD/NAD-bd_sf"/>
</dbReference>
<dbReference type="OrthoDB" id="24355at2"/>
<accession>A0A4U3L8G1</accession>
<dbReference type="SUPFAM" id="SSF51905">
    <property type="entry name" value="FAD/NAD(P)-binding domain"/>
    <property type="match status" value="1"/>
</dbReference>
<dbReference type="Proteomes" id="UP000305848">
    <property type="component" value="Unassembled WGS sequence"/>
</dbReference>
<dbReference type="RefSeq" id="WP_137259798.1">
    <property type="nucleotide sequence ID" value="NZ_SZQL01000001.1"/>
</dbReference>
<gene>
    <name evidence="1" type="ORF">FC093_00590</name>
</gene>
<name>A0A4U3L8G1_9BACT</name>
<dbReference type="Gene3D" id="3.50.50.60">
    <property type="entry name" value="FAD/NAD(P)-binding domain"/>
    <property type="match status" value="1"/>
</dbReference>
<keyword evidence="2" id="KW-1185">Reference proteome</keyword>